<evidence type="ECO:0000259" key="1">
    <source>
        <dbReference type="SMART" id="SM00849"/>
    </source>
</evidence>
<organism evidence="2 3">
    <name type="scientific">Rhodococcus rhodnii</name>
    <dbReference type="NCBI Taxonomy" id="38312"/>
    <lineage>
        <taxon>Bacteria</taxon>
        <taxon>Bacillati</taxon>
        <taxon>Actinomycetota</taxon>
        <taxon>Actinomycetes</taxon>
        <taxon>Mycobacteriales</taxon>
        <taxon>Nocardiaceae</taxon>
        <taxon>Rhodococcus</taxon>
    </lineage>
</organism>
<dbReference type="Proteomes" id="UP000471120">
    <property type="component" value="Unassembled WGS sequence"/>
</dbReference>
<dbReference type="CDD" id="cd06262">
    <property type="entry name" value="metallo-hydrolase-like_MBL-fold"/>
    <property type="match status" value="1"/>
</dbReference>
<dbReference type="PANTHER" id="PTHR46233:SF1">
    <property type="entry name" value="CONSERVED PROTEIN"/>
    <property type="match status" value="1"/>
</dbReference>
<dbReference type="InterPro" id="IPR051453">
    <property type="entry name" value="MBL_Glyoxalase_II"/>
</dbReference>
<comment type="caution">
    <text evidence="2">The sequence shown here is derived from an EMBL/GenBank/DDBJ whole genome shotgun (WGS) entry which is preliminary data.</text>
</comment>
<evidence type="ECO:0000313" key="3">
    <source>
        <dbReference type="Proteomes" id="UP000471120"/>
    </source>
</evidence>
<dbReference type="Gene3D" id="3.60.15.10">
    <property type="entry name" value="Ribonuclease Z/Hydroxyacylglutathione hydrolase-like"/>
    <property type="match status" value="1"/>
</dbReference>
<dbReference type="AlphaFoldDB" id="A0A6P2CFT3"/>
<protein>
    <submittedName>
        <fullName evidence="2">MBL fold metallo-hydrolase</fullName>
    </submittedName>
</protein>
<dbReference type="GO" id="GO:0016787">
    <property type="term" value="F:hydrolase activity"/>
    <property type="evidence" value="ECO:0007669"/>
    <property type="project" value="UniProtKB-KW"/>
</dbReference>
<dbReference type="EMBL" id="QRCM01000001">
    <property type="protein sequence ID" value="TXG91303.1"/>
    <property type="molecule type" value="Genomic_DNA"/>
</dbReference>
<dbReference type="PANTHER" id="PTHR46233">
    <property type="entry name" value="HYDROXYACYLGLUTATHIONE HYDROLASE GLOC"/>
    <property type="match status" value="1"/>
</dbReference>
<proteinExistence type="predicted"/>
<name>A0A6P2CFT3_9NOCA</name>
<dbReference type="RefSeq" id="WP_010836126.1">
    <property type="nucleotide sequence ID" value="NZ_QRCM01000001.1"/>
</dbReference>
<dbReference type="InterPro" id="IPR001279">
    <property type="entry name" value="Metallo-B-lactamas"/>
</dbReference>
<dbReference type="InterPro" id="IPR036866">
    <property type="entry name" value="RibonucZ/Hydroxyglut_hydro"/>
</dbReference>
<gene>
    <name evidence="2" type="ORF">DW322_15170</name>
</gene>
<dbReference type="SUPFAM" id="SSF56281">
    <property type="entry name" value="Metallo-hydrolase/oxidoreductase"/>
    <property type="match status" value="1"/>
</dbReference>
<dbReference type="SMART" id="SM00849">
    <property type="entry name" value="Lactamase_B"/>
    <property type="match status" value="1"/>
</dbReference>
<evidence type="ECO:0000313" key="2">
    <source>
        <dbReference type="EMBL" id="TXG91303.1"/>
    </source>
</evidence>
<dbReference type="Pfam" id="PF00753">
    <property type="entry name" value="Lactamase_B"/>
    <property type="match status" value="1"/>
</dbReference>
<feature type="domain" description="Metallo-beta-lactamase" evidence="1">
    <location>
        <begin position="41"/>
        <end position="207"/>
    </location>
</feature>
<reference evidence="2 3" key="1">
    <citation type="submission" date="2018-07" db="EMBL/GenBank/DDBJ databases">
        <title>Genome sequence of Rhodococcus rhodnii ATCC 35071 from Rhodnius prolixus.</title>
        <authorList>
            <person name="Patel V."/>
            <person name="Vogel K.J."/>
        </authorList>
    </citation>
    <scope>NUCLEOTIDE SEQUENCE [LARGE SCALE GENOMIC DNA]</scope>
    <source>
        <strain evidence="2 3">ATCC 35071</strain>
    </source>
</reference>
<keyword evidence="2" id="KW-0378">Hydrolase</keyword>
<sequence length="228" mass="23946">MTQQPIVIEDSYSGHVAAGSGAARRTLDDATIVKISVGPMDNNSYLVRCSTTGRALLVDAANDADRILGAIAADDAAVEAIVTTHQHGDHWQALEEVAAATGAPTIAHPLDADALPVAPARRVDDGDAITVGGLTLGVVHLAGHTPGGIALTLTEPTGRVHVFTGDSLFPGGIGRTAGPDEFESLLGDVERKLFDRFGDDTVVYPGHGDDTTFGAERPHLDEWRERDW</sequence>
<accession>A0A6P2CFT3</accession>